<dbReference type="InterPro" id="IPR036259">
    <property type="entry name" value="MFS_trans_sf"/>
</dbReference>
<dbReference type="InterPro" id="IPR020846">
    <property type="entry name" value="MFS_dom"/>
</dbReference>
<evidence type="ECO:0000313" key="7">
    <source>
        <dbReference type="EMBL" id="MFC2969673.1"/>
    </source>
</evidence>
<comment type="caution">
    <text evidence="7">The sequence shown here is derived from an EMBL/GenBank/DDBJ whole genome shotgun (WGS) entry which is preliminary data.</text>
</comment>
<dbReference type="Proteomes" id="UP001595443">
    <property type="component" value="Unassembled WGS sequence"/>
</dbReference>
<evidence type="ECO:0000256" key="5">
    <source>
        <dbReference type="SAM" id="Phobius"/>
    </source>
</evidence>
<evidence type="ECO:0000256" key="1">
    <source>
        <dbReference type="ARBA" id="ARBA00004141"/>
    </source>
</evidence>
<dbReference type="PANTHER" id="PTHR23530">
    <property type="entry name" value="TRANSPORT PROTEIN-RELATED"/>
    <property type="match status" value="1"/>
</dbReference>
<reference evidence="8" key="1">
    <citation type="journal article" date="2019" name="Int. J. Syst. Evol. Microbiol.">
        <title>The Global Catalogue of Microorganisms (GCM) 10K type strain sequencing project: providing services to taxonomists for standard genome sequencing and annotation.</title>
        <authorList>
            <consortium name="The Broad Institute Genomics Platform"/>
            <consortium name="The Broad Institute Genome Sequencing Center for Infectious Disease"/>
            <person name="Wu L."/>
            <person name="Ma J."/>
        </authorList>
    </citation>
    <scope>NUCLEOTIDE SEQUENCE [LARGE SCALE GENOMIC DNA]</scope>
    <source>
        <strain evidence="8">KCTC 62192</strain>
    </source>
</reference>
<sequence>MTSASPSGAGASRNVALYPWFKALQNLLFWQAVWFLFFQAHLSAAEAVLLYATYDVATTLLEVPSGYMSDRLGRRVTLVASALAGLAGAVLIGLGSGFWAFALGQILIGTGIAFASGTDSALLYESLAAEGRADAVEAEELKAWRFSFAALALSAVTGGAMGAGALPFLAAALAQAGAVILALRFTEPPRGREDFAEGEELLRLGSLRAAFRQPVVLWIFALSVLMYGFSHIPFVFGQPFILEALTSSGLSAEAPLVSGAVTTVMMLISLVASAWAPRLRRRIGLGAMLLTAFGMQIALCATLALTNGMAAIALLFLRMVPNALSRPFIVARVQPLLGSEGRATYFSLQSLVGRLLFAATLWLASHGTSGSGQMAYAEIQTILGWYVAGGLLCLGALALAARRVRIAAEG</sequence>
<organism evidence="7 8">
    <name type="scientific">Acidimangrovimonas pyrenivorans</name>
    <dbReference type="NCBI Taxonomy" id="2030798"/>
    <lineage>
        <taxon>Bacteria</taxon>
        <taxon>Pseudomonadati</taxon>
        <taxon>Pseudomonadota</taxon>
        <taxon>Alphaproteobacteria</taxon>
        <taxon>Rhodobacterales</taxon>
        <taxon>Paracoccaceae</taxon>
        <taxon>Acidimangrovimonas</taxon>
    </lineage>
</organism>
<dbReference type="InterPro" id="IPR053160">
    <property type="entry name" value="MFS_DHA3_Transporter"/>
</dbReference>
<dbReference type="PROSITE" id="PS00216">
    <property type="entry name" value="SUGAR_TRANSPORT_1"/>
    <property type="match status" value="1"/>
</dbReference>
<keyword evidence="4 5" id="KW-0472">Membrane</keyword>
<accession>A0ABV7AKP6</accession>
<dbReference type="InterPro" id="IPR011701">
    <property type="entry name" value="MFS"/>
</dbReference>
<feature type="transmembrane region" description="Helical" evidence="5">
    <location>
        <begin position="28"/>
        <end position="51"/>
    </location>
</feature>
<feature type="transmembrane region" description="Helical" evidence="5">
    <location>
        <begin position="168"/>
        <end position="185"/>
    </location>
</feature>
<dbReference type="CDD" id="cd06174">
    <property type="entry name" value="MFS"/>
    <property type="match status" value="1"/>
</dbReference>
<feature type="transmembrane region" description="Helical" evidence="5">
    <location>
        <begin position="256"/>
        <end position="276"/>
    </location>
</feature>
<evidence type="ECO:0000256" key="2">
    <source>
        <dbReference type="ARBA" id="ARBA00022692"/>
    </source>
</evidence>
<gene>
    <name evidence="7" type="ORF">ACFOES_16345</name>
</gene>
<dbReference type="Pfam" id="PF07690">
    <property type="entry name" value="MFS_1"/>
    <property type="match status" value="1"/>
</dbReference>
<keyword evidence="3 5" id="KW-1133">Transmembrane helix</keyword>
<evidence type="ECO:0000256" key="3">
    <source>
        <dbReference type="ARBA" id="ARBA00022989"/>
    </source>
</evidence>
<dbReference type="PROSITE" id="PS50850">
    <property type="entry name" value="MFS"/>
    <property type="match status" value="1"/>
</dbReference>
<dbReference type="RefSeq" id="WP_377834437.1">
    <property type="nucleotide sequence ID" value="NZ_JBHRSK010000014.1"/>
</dbReference>
<feature type="transmembrane region" description="Helical" evidence="5">
    <location>
        <begin position="383"/>
        <end position="401"/>
    </location>
</feature>
<dbReference type="Gene3D" id="1.20.1250.20">
    <property type="entry name" value="MFS general substrate transporter like domains"/>
    <property type="match status" value="1"/>
</dbReference>
<name>A0ABV7AKP6_9RHOB</name>
<feature type="transmembrane region" description="Helical" evidence="5">
    <location>
        <begin position="215"/>
        <end position="236"/>
    </location>
</feature>
<protein>
    <submittedName>
        <fullName evidence="7">MFS transporter</fullName>
    </submittedName>
</protein>
<keyword evidence="2 5" id="KW-0812">Transmembrane</keyword>
<feature type="transmembrane region" description="Helical" evidence="5">
    <location>
        <begin position="283"/>
        <end position="305"/>
    </location>
</feature>
<evidence type="ECO:0000259" key="6">
    <source>
        <dbReference type="PROSITE" id="PS50850"/>
    </source>
</evidence>
<keyword evidence="8" id="KW-1185">Reference proteome</keyword>
<evidence type="ECO:0000256" key="4">
    <source>
        <dbReference type="ARBA" id="ARBA00023136"/>
    </source>
</evidence>
<proteinExistence type="predicted"/>
<dbReference type="InterPro" id="IPR005829">
    <property type="entry name" value="Sugar_transporter_CS"/>
</dbReference>
<comment type="subcellular location">
    <subcellularLocation>
        <location evidence="1">Membrane</location>
        <topology evidence="1">Multi-pass membrane protein</topology>
    </subcellularLocation>
</comment>
<feature type="transmembrane region" description="Helical" evidence="5">
    <location>
        <begin position="72"/>
        <end position="92"/>
    </location>
</feature>
<dbReference type="SUPFAM" id="SSF103473">
    <property type="entry name" value="MFS general substrate transporter"/>
    <property type="match status" value="1"/>
</dbReference>
<dbReference type="EMBL" id="JBHRSK010000014">
    <property type="protein sequence ID" value="MFC2969673.1"/>
    <property type="molecule type" value="Genomic_DNA"/>
</dbReference>
<feature type="domain" description="Major facilitator superfamily (MFS) profile" evidence="6">
    <location>
        <begin position="1"/>
        <end position="407"/>
    </location>
</feature>
<dbReference type="PANTHER" id="PTHR23530:SF1">
    <property type="entry name" value="PERMEASE, MAJOR FACILITATOR SUPERFAMILY-RELATED"/>
    <property type="match status" value="1"/>
</dbReference>
<evidence type="ECO:0000313" key="8">
    <source>
        <dbReference type="Proteomes" id="UP001595443"/>
    </source>
</evidence>